<organism evidence="2 3">
    <name type="scientific">Marinobacterium halophilum</name>
    <dbReference type="NCBI Taxonomy" id="267374"/>
    <lineage>
        <taxon>Bacteria</taxon>
        <taxon>Pseudomonadati</taxon>
        <taxon>Pseudomonadota</taxon>
        <taxon>Gammaproteobacteria</taxon>
        <taxon>Oceanospirillales</taxon>
        <taxon>Oceanospirillaceae</taxon>
        <taxon>Marinobacterium</taxon>
    </lineage>
</organism>
<evidence type="ECO:0000313" key="2">
    <source>
        <dbReference type="EMBL" id="PSL14099.1"/>
    </source>
</evidence>
<dbReference type="OrthoDB" id="5731309at2"/>
<evidence type="ECO:0000313" key="3">
    <source>
        <dbReference type="Proteomes" id="UP000242133"/>
    </source>
</evidence>
<proteinExistence type="predicted"/>
<gene>
    <name evidence="2" type="ORF">CLV44_10935</name>
</gene>
<keyword evidence="3" id="KW-1185">Reference proteome</keyword>
<feature type="region of interest" description="Disordered" evidence="1">
    <location>
        <begin position="56"/>
        <end position="75"/>
    </location>
</feature>
<dbReference type="EMBL" id="PYGI01000009">
    <property type="protein sequence ID" value="PSL14099.1"/>
    <property type="molecule type" value="Genomic_DNA"/>
</dbReference>
<accession>A0A2P8EXA4</accession>
<dbReference type="RefSeq" id="WP_106591535.1">
    <property type="nucleotide sequence ID" value="NZ_PYGI01000009.1"/>
</dbReference>
<comment type="caution">
    <text evidence="2">The sequence shown here is derived from an EMBL/GenBank/DDBJ whole genome shotgun (WGS) entry which is preliminary data.</text>
</comment>
<name>A0A2P8EXA4_9GAMM</name>
<evidence type="ECO:0000256" key="1">
    <source>
        <dbReference type="SAM" id="MobiDB-lite"/>
    </source>
</evidence>
<dbReference type="Proteomes" id="UP000242133">
    <property type="component" value="Unassembled WGS sequence"/>
</dbReference>
<reference evidence="2 3" key="1">
    <citation type="submission" date="2018-03" db="EMBL/GenBank/DDBJ databases">
        <title>Genomic Encyclopedia of Archaeal and Bacterial Type Strains, Phase II (KMG-II): from individual species to whole genera.</title>
        <authorList>
            <person name="Goeker M."/>
        </authorList>
    </citation>
    <scope>NUCLEOTIDE SEQUENCE [LARGE SCALE GENOMIC DNA]</scope>
    <source>
        <strain evidence="2 3">DSM 17586</strain>
    </source>
</reference>
<sequence>MQLTRLTTQFVENEDRFLISAESDVGGVNLWLTQRLLRRLLPHLIEWVGRHESGTAVEAMPGPGQPAPDAPPAAVSSTRQVNRQLVAQHRQPLARVPADTATLTCLVHALQFQPRDKVLRIVFALPDNEAVLLLQEEHARIWLGVLYKHWQQAQWPDVWPDWMKQAQRMRLESPVSLMH</sequence>
<dbReference type="AlphaFoldDB" id="A0A2P8EXA4"/>
<protein>
    <submittedName>
        <fullName evidence="2">Uncharacterized protein</fullName>
    </submittedName>
</protein>